<feature type="compositionally biased region" description="Basic residues" evidence="3">
    <location>
        <begin position="2081"/>
        <end position="2092"/>
    </location>
</feature>
<protein>
    <submittedName>
        <fullName evidence="6">Protein ELYS homolog</fullName>
    </submittedName>
</protein>
<dbReference type="PANTHER" id="PTHR21583:SF8">
    <property type="entry name" value="PROTEIN ELYS"/>
    <property type="match status" value="1"/>
</dbReference>
<gene>
    <name evidence="6" type="primary">Elys</name>
</gene>
<evidence type="ECO:0000256" key="3">
    <source>
        <dbReference type="SAM" id="MobiDB-lite"/>
    </source>
</evidence>
<evidence type="ECO:0000259" key="4">
    <source>
        <dbReference type="Pfam" id="PF13934"/>
    </source>
</evidence>
<dbReference type="GO" id="GO:0005634">
    <property type="term" value="C:nucleus"/>
    <property type="evidence" value="ECO:0007669"/>
    <property type="project" value="UniProtKB-SubCell"/>
</dbReference>
<feature type="compositionally biased region" description="Acidic residues" evidence="3">
    <location>
        <begin position="1734"/>
        <end position="1744"/>
    </location>
</feature>
<feature type="compositionally biased region" description="Acidic residues" evidence="3">
    <location>
        <begin position="1758"/>
        <end position="1767"/>
    </location>
</feature>
<dbReference type="RefSeq" id="XP_017030171.1">
    <property type="nucleotide sequence ID" value="XM_017174682.3"/>
</dbReference>
<feature type="compositionally biased region" description="Acidic residues" evidence="3">
    <location>
        <begin position="1662"/>
        <end position="1671"/>
    </location>
</feature>
<feature type="compositionally biased region" description="Acidic residues" evidence="3">
    <location>
        <begin position="1498"/>
        <end position="1530"/>
    </location>
</feature>
<reference evidence="6" key="1">
    <citation type="submission" date="2025-08" db="UniProtKB">
        <authorList>
            <consortium name="RefSeq"/>
        </authorList>
    </citation>
    <scope>IDENTIFICATION</scope>
    <source>
        <strain evidence="6">14028-0561.14</strain>
        <tissue evidence="6">Whole fly</tissue>
    </source>
</reference>
<feature type="compositionally biased region" description="Polar residues" evidence="3">
    <location>
        <begin position="1931"/>
        <end position="1947"/>
    </location>
</feature>
<dbReference type="InterPro" id="IPR052620">
    <property type="entry name" value="ELYS/MEL-28_NucAsmblyFactor"/>
</dbReference>
<keyword evidence="2" id="KW-0539">Nucleus</keyword>
<feature type="compositionally biased region" description="Low complexity" evidence="3">
    <location>
        <begin position="1286"/>
        <end position="1297"/>
    </location>
</feature>
<organism evidence="5 6">
    <name type="scientific">Drosophila kikkawai</name>
    <name type="common">Fruit fly</name>
    <dbReference type="NCBI Taxonomy" id="30033"/>
    <lineage>
        <taxon>Eukaryota</taxon>
        <taxon>Metazoa</taxon>
        <taxon>Ecdysozoa</taxon>
        <taxon>Arthropoda</taxon>
        <taxon>Hexapoda</taxon>
        <taxon>Insecta</taxon>
        <taxon>Pterygota</taxon>
        <taxon>Neoptera</taxon>
        <taxon>Endopterygota</taxon>
        <taxon>Diptera</taxon>
        <taxon>Brachycera</taxon>
        <taxon>Muscomorpha</taxon>
        <taxon>Ephydroidea</taxon>
        <taxon>Drosophilidae</taxon>
        <taxon>Drosophila</taxon>
        <taxon>Sophophora</taxon>
    </lineage>
</organism>
<dbReference type="Pfam" id="PF13934">
    <property type="entry name" value="ELYS"/>
    <property type="match status" value="1"/>
</dbReference>
<accession>A0A6P4J482</accession>
<feature type="compositionally biased region" description="Basic and acidic residues" evidence="3">
    <location>
        <begin position="1397"/>
        <end position="1410"/>
    </location>
</feature>
<keyword evidence="5" id="KW-1185">Reference proteome</keyword>
<feature type="region of interest" description="Disordered" evidence="3">
    <location>
        <begin position="1708"/>
        <end position="2092"/>
    </location>
</feature>
<feature type="compositionally biased region" description="Acidic residues" evidence="3">
    <location>
        <begin position="1208"/>
        <end position="1219"/>
    </location>
</feature>
<name>A0A6P4J482_DROKI</name>
<proteinExistence type="predicted"/>
<feature type="compositionally biased region" description="Acidic residues" evidence="3">
    <location>
        <begin position="1802"/>
        <end position="1814"/>
    </location>
</feature>
<dbReference type="Proteomes" id="UP001652661">
    <property type="component" value="Chromosome X"/>
</dbReference>
<feature type="compositionally biased region" description="Low complexity" evidence="3">
    <location>
        <begin position="1476"/>
        <end position="1494"/>
    </location>
</feature>
<feature type="compositionally biased region" description="Polar residues" evidence="3">
    <location>
        <begin position="1596"/>
        <end position="1626"/>
    </location>
</feature>
<feature type="region of interest" description="Disordered" evidence="3">
    <location>
        <begin position="1395"/>
        <end position="1671"/>
    </location>
</feature>
<feature type="compositionally biased region" description="Acidic residues" evidence="3">
    <location>
        <begin position="1234"/>
        <end position="1247"/>
    </location>
</feature>
<feature type="compositionally biased region" description="Low complexity" evidence="3">
    <location>
        <begin position="2001"/>
        <end position="2011"/>
    </location>
</feature>
<feature type="region of interest" description="Disordered" evidence="3">
    <location>
        <begin position="1198"/>
        <end position="1297"/>
    </location>
</feature>
<feature type="domain" description="ELYS-like" evidence="4">
    <location>
        <begin position="699"/>
        <end position="900"/>
    </location>
</feature>
<feature type="compositionally biased region" description="Basic and acidic residues" evidence="3">
    <location>
        <begin position="1769"/>
        <end position="1778"/>
    </location>
</feature>
<dbReference type="InterPro" id="IPR025151">
    <property type="entry name" value="ELYS_dom"/>
</dbReference>
<sequence>MDWYEVDLDRKRSVPFAGVPWASDPAIRQELDQPRNYLGGIIRNGRWGWVTSQYASEATLLVYRLASGERVARHSFWRESGNKSEDEHCSIRCVEEIFTDQPDRPVLLAVCLDSWNGSERRPNIVQIQSEVHLYSITYCQVLRVIHFSGLVCQSLTYLDRRLCSATQLARFDGCLAVATMEGLVQLIDLNYEHLLEGRDKSQPNQCEIHRVTGNKRMRRLDDLLEECRTNGLHLSVELDVARVGIRSLVGLGLAPGFAAGLDDGRILIYDLISFQLTATLRSSGDLGVVERMCAIVPPDDPKPCFYICAMYRGPDRLTMLLHSINYSSVKQVDEGYLFQNFYATSVRNHLDLDIGDCSVTSCSTASTFSFAGDNGTLLAILSWHSHSEQQNKLVLFDINQWYKDEMPERMHAYERAHYLAGYRLKGLPSGLALLLRPTSILHFEALQRYEEHSYPNSLTFDCHLLTAAACHYYSHDGVQRRFLEALRMSRATLFLHPQACHADIVRLRLLPQFCELNVDATFSKSAMYEVILSVALEHGFRDLLNDCASSWLDGSFLCNMLDPTELSLATLTKWIVRRAGHIKKRISEICQGVFDYGGYSLDERERREFEALSEQMYELVRLQSHILRLGRRSLTSELLEQLESNERALQTVNEYQKVLYWFIQQGLLPEGQHEAHGEEQQPLVALRRSYAERRTQRRRLYIDALTKQTSLVDSYPPDTLQALLHVMLDPDTDLGRKHKLLLYMLLDLDQDLAKRFSLDFQMHEPNDRSVSCLWWLDRGDYQQCLKELYHNRINPPKGIVAWEMQFLVESLLEAGEIKAALRVVSQPPGPLTNTLHLDVLLANNFVPEAFHNARHAVDEEGQPLVERFFRHCIENRRYRVLAELCLTDEEEQMVYRLLKESRSPQAERVNLILLLLKSKYVEAVNFMDDVAARNQRADDDASATSSIMSAYRSTMAPVTKNIAGNYFRIRGKLGEDLADDPNAEYRLPLSCQLARQNARGQLGDIYQSCAISALWAEQCPLPDYTPPPPPLSMRVNNNIPFLRTEQYGFSGQAQPVRLVRPVPHKVVEKRNRELEERDKEEASIMQPRKRRCLQAEQLMENIRGQVNTLLTQESVLEASQEQIKASDLVEPPTYLQTRKQPTMTLNPKASSPLKIPTILKRRPMAEPVVDGTPPTATSTSLSLQPKCFRFQPPIPLRLDSSLARESGGEEEEETDEIIMEIDSRSEPRSAYSAESDEEAEEEEEEEVFLSPLPTTAVSRAGTKLSPSLKTPPGGPQPRGSLLQARTGTGSESSSGFGSFATVQPTQTVSHSQFVPTVCSSKMYETQSQVFSTGSGRAKISERTTICDDMESTDLVACMALRSSSQWSMPAARLSGQTLRMMDTTLDMSTYEATSLEQRGELDDDREREQDQDQENITEVVVLSSEVESSENEQGKPQEAQSPTSSSSSGASKPSSPKMQENVVNLVTSNDEESAEEPSSGSEAGISPKSSSSSSQAEQDQEENEEENEEEHQEENEEEEEEEPEFQDEVEETQRSEQITYFRAGPEAPVQEPIQSPTHSSSSAASALSSPEMRQQQQQQQQQEVELVSSNDDEESTGSITTSRSVTHTPEGTFLPSDTNVSQTSSPPRAPHGPGGDGSPRSLYRANSLETVDDLDTTKGSLEEEEEDNEDDCVVIALDGTEVRGYIRPLHPTACSSAELFAFKDECADEAAPGPCPSLSLGATVNSDSVAADIIDLDSDDEEDEQKPQHQQQPKINEDEGPEEESQTEMEGKEQHEEQPPAEPTTSNAQDEDSRHSLTLAFSEEEEAAAADEEVAAATADATPRPRRHSMEPHHQDSPIPRRMRRNSMEPLQKDNPIAHRLRRNSTEPHQDSPIARRVRLRSDDSGEAPTVTTPRTRRALKHTALLDVIDEQGSLDESPLPRTRSRLGSVETPTRMVSHSGRSTSLAPPSVESVRRRRSMRGISEPPVNPGRTTPTKPAVEPRPPRQIMTRSRKNSSNDMSPAVSPVPSESEQPRLRRTARRRTSELSENSSSTSGPQIRELRPRLRPTSTEPGVRPPSRASERASRTPTPTEGSSEAHVPPKKRGRPKRQP</sequence>
<dbReference type="PANTHER" id="PTHR21583">
    <property type="entry name" value="ELYS PROTEIN"/>
    <property type="match status" value="1"/>
</dbReference>
<evidence type="ECO:0000256" key="2">
    <source>
        <dbReference type="ARBA" id="ARBA00023242"/>
    </source>
</evidence>
<evidence type="ECO:0000313" key="6">
    <source>
        <dbReference type="RefSeq" id="XP_017030171.1"/>
    </source>
</evidence>
<feature type="compositionally biased region" description="Low complexity" evidence="3">
    <location>
        <begin position="1441"/>
        <end position="1456"/>
    </location>
</feature>
<dbReference type="OrthoDB" id="6513151at2759"/>
<evidence type="ECO:0000256" key="1">
    <source>
        <dbReference type="ARBA" id="ARBA00004123"/>
    </source>
</evidence>
<comment type="subcellular location">
    <subcellularLocation>
        <location evidence="1">Nucleus</location>
    </subcellularLocation>
</comment>
<evidence type="ECO:0000313" key="5">
    <source>
        <dbReference type="Proteomes" id="UP001652661"/>
    </source>
</evidence>
<feature type="compositionally biased region" description="Polar residues" evidence="3">
    <location>
        <begin position="1457"/>
        <end position="1468"/>
    </location>
</feature>
<feature type="compositionally biased region" description="Low complexity" evidence="3">
    <location>
        <begin position="1559"/>
        <end position="1582"/>
    </location>
</feature>